<evidence type="ECO:0000313" key="1">
    <source>
        <dbReference type="EMBL" id="MBW81900.1"/>
    </source>
</evidence>
<sequence>MQTKRMKGHKVPTSLQDANIRVCWPKDYLKRIIMQPRHSGMTKQGSVLDFNSKTCKCLNYFRMVAPFSF</sequence>
<name>A0A2P2IKY4_RHIMU</name>
<reference evidence="1" key="1">
    <citation type="submission" date="2018-02" db="EMBL/GenBank/DDBJ databases">
        <title>Rhizophora mucronata_Transcriptome.</title>
        <authorList>
            <person name="Meera S.P."/>
            <person name="Sreeshan A."/>
            <person name="Augustine A."/>
        </authorList>
    </citation>
    <scope>NUCLEOTIDE SEQUENCE</scope>
    <source>
        <tissue evidence="1">Leaf</tissue>
    </source>
</reference>
<accession>A0A2P2IKY4</accession>
<dbReference type="EMBL" id="GGEC01001417">
    <property type="protein sequence ID" value="MBW81900.1"/>
    <property type="molecule type" value="Transcribed_RNA"/>
</dbReference>
<organism evidence="1">
    <name type="scientific">Rhizophora mucronata</name>
    <name type="common">Asiatic mangrove</name>
    <dbReference type="NCBI Taxonomy" id="61149"/>
    <lineage>
        <taxon>Eukaryota</taxon>
        <taxon>Viridiplantae</taxon>
        <taxon>Streptophyta</taxon>
        <taxon>Embryophyta</taxon>
        <taxon>Tracheophyta</taxon>
        <taxon>Spermatophyta</taxon>
        <taxon>Magnoliopsida</taxon>
        <taxon>eudicotyledons</taxon>
        <taxon>Gunneridae</taxon>
        <taxon>Pentapetalae</taxon>
        <taxon>rosids</taxon>
        <taxon>fabids</taxon>
        <taxon>Malpighiales</taxon>
        <taxon>Rhizophoraceae</taxon>
        <taxon>Rhizophora</taxon>
    </lineage>
</organism>
<proteinExistence type="predicted"/>
<protein>
    <submittedName>
        <fullName evidence="1">Uncharacterized protein</fullName>
    </submittedName>
</protein>
<dbReference type="AlphaFoldDB" id="A0A2P2IKY4"/>